<dbReference type="STRING" id="342668.A0A1B8GMY3"/>
<protein>
    <submittedName>
        <fullName evidence="1">Uncharacterized protein</fullName>
    </submittedName>
</protein>
<keyword evidence="2" id="KW-1185">Reference proteome</keyword>
<gene>
    <name evidence="1" type="ORF">VE01_04848</name>
</gene>
<dbReference type="OrthoDB" id="4062651at2759"/>
<evidence type="ECO:0000313" key="2">
    <source>
        <dbReference type="Proteomes" id="UP000091956"/>
    </source>
</evidence>
<organism evidence="1 2">
    <name type="scientific">Pseudogymnoascus verrucosus</name>
    <dbReference type="NCBI Taxonomy" id="342668"/>
    <lineage>
        <taxon>Eukaryota</taxon>
        <taxon>Fungi</taxon>
        <taxon>Dikarya</taxon>
        <taxon>Ascomycota</taxon>
        <taxon>Pezizomycotina</taxon>
        <taxon>Leotiomycetes</taxon>
        <taxon>Thelebolales</taxon>
        <taxon>Thelebolaceae</taxon>
        <taxon>Pseudogymnoascus</taxon>
    </lineage>
</organism>
<dbReference type="GeneID" id="28838234"/>
<reference evidence="2" key="2">
    <citation type="journal article" date="2018" name="Nat. Commun.">
        <title>Extreme sensitivity to ultraviolet light in the fungal pathogen causing white-nose syndrome of bats.</title>
        <authorList>
            <person name="Palmer J.M."/>
            <person name="Drees K.P."/>
            <person name="Foster J.T."/>
            <person name="Lindner D.L."/>
        </authorList>
    </citation>
    <scope>NUCLEOTIDE SEQUENCE [LARGE SCALE GENOMIC DNA]</scope>
    <source>
        <strain evidence="2">UAMH 10579</strain>
    </source>
</reference>
<reference evidence="1 2" key="1">
    <citation type="submission" date="2016-03" db="EMBL/GenBank/DDBJ databases">
        <title>Comparative genomics of Pseudogymnoascus destructans, the fungus causing white-nose syndrome of bats.</title>
        <authorList>
            <person name="Palmer J.M."/>
            <person name="Drees K.P."/>
            <person name="Foster J.T."/>
            <person name="Lindner D.L."/>
        </authorList>
    </citation>
    <scope>NUCLEOTIDE SEQUENCE [LARGE SCALE GENOMIC DNA]</scope>
    <source>
        <strain evidence="1 2">UAMH 10579</strain>
    </source>
</reference>
<dbReference type="EMBL" id="KV460224">
    <property type="protein sequence ID" value="OBT97148.1"/>
    <property type="molecule type" value="Genomic_DNA"/>
</dbReference>
<name>A0A1B8GMY3_9PEZI</name>
<proteinExistence type="predicted"/>
<evidence type="ECO:0000313" key="1">
    <source>
        <dbReference type="EMBL" id="OBT97148.1"/>
    </source>
</evidence>
<dbReference type="Proteomes" id="UP000091956">
    <property type="component" value="Unassembled WGS sequence"/>
</dbReference>
<sequence>MVEQEALQALGGFGEWIWGDDAETTVFALAFGDGKTLIFRFVVDQTEPESLATRVVNFFHGLKTINTRARFLGWASMLTKIWSSVATVWDECSDEPTVEDPDVVIDIYEARLTDNAPPQIMWKICHEVDLFNKYAYLLLPQDQLLVKQPTNTVDFKDLVRQHQLGGRGCTTLAHMPSSPQTKYVFKGIDFRTFLFGYESGHIREEVKIFYRSMELVCNMPPHPNVMFPA</sequence>
<dbReference type="AlphaFoldDB" id="A0A1B8GMY3"/>
<dbReference type="RefSeq" id="XP_018130881.1">
    <property type="nucleotide sequence ID" value="XM_018274316.1"/>
</dbReference>
<accession>A0A1B8GMY3</accession>